<dbReference type="GO" id="GO:0009103">
    <property type="term" value="P:lipopolysaccharide biosynthetic process"/>
    <property type="evidence" value="ECO:0007669"/>
    <property type="project" value="TreeGrafter"/>
</dbReference>
<dbReference type="CDD" id="cd03809">
    <property type="entry name" value="GT4_MtfB-like"/>
    <property type="match status" value="1"/>
</dbReference>
<protein>
    <submittedName>
        <fullName evidence="3">Glycosyltransferase family 4 protein</fullName>
    </submittedName>
</protein>
<evidence type="ECO:0000313" key="4">
    <source>
        <dbReference type="Proteomes" id="UP000514509"/>
    </source>
</evidence>
<accession>A0A7L7LFI0</accession>
<gene>
    <name evidence="3" type="ORF">HUW48_13310</name>
</gene>
<dbReference type="InterPro" id="IPR001296">
    <property type="entry name" value="Glyco_trans_1"/>
</dbReference>
<dbReference type="FunFam" id="3.40.50.2000:FF:000119">
    <property type="entry name" value="Glycosyl transferase group 1"/>
    <property type="match status" value="1"/>
</dbReference>
<evidence type="ECO:0000256" key="1">
    <source>
        <dbReference type="ARBA" id="ARBA00022679"/>
    </source>
</evidence>
<feature type="domain" description="Glycosyl transferase family 1" evidence="2">
    <location>
        <begin position="177"/>
        <end position="340"/>
    </location>
</feature>
<dbReference type="Pfam" id="PF00534">
    <property type="entry name" value="Glycos_transf_1"/>
    <property type="match status" value="1"/>
</dbReference>
<dbReference type="SUPFAM" id="SSF53756">
    <property type="entry name" value="UDP-Glycosyltransferase/glycogen phosphorylase"/>
    <property type="match status" value="1"/>
</dbReference>
<dbReference type="GO" id="GO:0016757">
    <property type="term" value="F:glycosyltransferase activity"/>
    <property type="evidence" value="ECO:0007669"/>
    <property type="project" value="InterPro"/>
</dbReference>
<dbReference type="KEGG" id="add:HUW48_13310"/>
<evidence type="ECO:0000259" key="2">
    <source>
        <dbReference type="Pfam" id="PF00534"/>
    </source>
</evidence>
<dbReference type="Gene3D" id="3.40.50.2000">
    <property type="entry name" value="Glycogen Phosphorylase B"/>
    <property type="match status" value="2"/>
</dbReference>
<dbReference type="PANTHER" id="PTHR46401">
    <property type="entry name" value="GLYCOSYLTRANSFERASE WBBK-RELATED"/>
    <property type="match status" value="1"/>
</dbReference>
<organism evidence="3 4">
    <name type="scientific">Adhaeribacter radiodurans</name>
    <dbReference type="NCBI Taxonomy" id="2745197"/>
    <lineage>
        <taxon>Bacteria</taxon>
        <taxon>Pseudomonadati</taxon>
        <taxon>Bacteroidota</taxon>
        <taxon>Cytophagia</taxon>
        <taxon>Cytophagales</taxon>
        <taxon>Hymenobacteraceae</taxon>
        <taxon>Adhaeribacter</taxon>
    </lineage>
</organism>
<keyword evidence="4" id="KW-1185">Reference proteome</keyword>
<sequence>MVIDARLMDTSGIGTVCQNVIPLLKSKFNIILLGKRAVLQHFSWIDSIQIIEFSTNIYSLKEQLDYFSKIPVCDYFLSPHYNVPILPIKAKKRIVIIHDVNHIALAANLNIIKRLYARWILASALKLSDIIFTVSNFSKSEIIKFFHVKENMINTLVLGVDKAIFKLYDASEKQSIQVKYNLPEKFILYVGNVKPHKNLITLIKAFALLKAESFGELGKLVIVGKKEGFITSDLNLDSEIERLKLRDDIIFTGFVESQDLPIIYNLASLFVFPSFYEGFGLPPVEAMACGCPTLVSNVSSLPEVCIDASLYFNPYDPKELAQSIHLILKDKSIQEELRTKGFYLTANYNWQNTADKMTEVILTK</sequence>
<dbReference type="PANTHER" id="PTHR46401:SF2">
    <property type="entry name" value="GLYCOSYLTRANSFERASE WBBK-RELATED"/>
    <property type="match status" value="1"/>
</dbReference>
<reference evidence="3 4" key="1">
    <citation type="submission" date="2020-08" db="EMBL/GenBank/DDBJ databases">
        <title>Adhaeribacter dokdonensis sp. nov., isolated from the rhizosphere of Elymus tsukushiensis, a plant native to the Dokdo Islands, Republic of Korea.</title>
        <authorList>
            <person name="Ghim S.Y."/>
        </authorList>
    </citation>
    <scope>NUCLEOTIDE SEQUENCE [LARGE SCALE GENOMIC DNA]</scope>
    <source>
        <strain evidence="3 4">KUDC8001</strain>
    </source>
</reference>
<dbReference type="Proteomes" id="UP000514509">
    <property type="component" value="Chromosome"/>
</dbReference>
<dbReference type="AlphaFoldDB" id="A0A7L7LFI0"/>
<name>A0A7L7LFI0_9BACT</name>
<evidence type="ECO:0000313" key="3">
    <source>
        <dbReference type="EMBL" id="QMU31553.1"/>
    </source>
</evidence>
<proteinExistence type="predicted"/>
<keyword evidence="1 3" id="KW-0808">Transferase</keyword>
<dbReference type="EMBL" id="CP055153">
    <property type="protein sequence ID" value="QMU31553.1"/>
    <property type="molecule type" value="Genomic_DNA"/>
</dbReference>